<accession>A0A7S1A9J1</accession>
<proteinExistence type="predicted"/>
<keyword evidence="1" id="KW-0175">Coiled coil</keyword>
<feature type="coiled-coil region" evidence="1">
    <location>
        <begin position="409"/>
        <end position="474"/>
    </location>
</feature>
<reference evidence="2" key="1">
    <citation type="submission" date="2021-01" db="EMBL/GenBank/DDBJ databases">
        <authorList>
            <person name="Corre E."/>
            <person name="Pelletier E."/>
            <person name="Niang G."/>
            <person name="Scheremetjew M."/>
            <person name="Finn R."/>
            <person name="Kale V."/>
            <person name="Holt S."/>
            <person name="Cochrane G."/>
            <person name="Meng A."/>
            <person name="Brown T."/>
            <person name="Cohen L."/>
        </authorList>
    </citation>
    <scope>NUCLEOTIDE SEQUENCE</scope>
</reference>
<dbReference type="EMBL" id="HBFQ01029277">
    <property type="protein sequence ID" value="CAD8846258.1"/>
    <property type="molecule type" value="Transcribed_RNA"/>
</dbReference>
<sequence>MVSKVSAPPELHWTAYVQELEQVVSNLRAGIDGLYLPVDTRSGSTNTVRTVQSDSRERVAEVREILFLPPQDAPSPDDMSSDSESTVAFQEELEDFDIEHADRTIQSLLRCLKADTRVNLLTQLVDSFQKKMHRIDADVAELDAAEAEGKAAISTDADRVTGVLDNHEVRLYELLWRCFLHFCECRPMMDAEVEASRATRLKEDLLATHREPDAKYYKATKSTDLVGAASALQHDISILRESTALDTQRCETYRRTLHVLETQGLKAGGEDEITRGVLREVQRWSLNAHLIRTETVEALAPICRKTASDVEQGAARGFTWDDGKNIDGLLTDSTREFVELTLKHMHCDTVSLEGQVNEFASLQRLANDTVPILSETTKALTEATALARLHVDVGCLPGDGEAQDDTAKENECREKLKNVEHVVSSLREKLVEERQIHDRLRTQILNGKLHRHDADRSQRVVDRTDKRLRALERKEVIDNNLASQMEAKTAAVIDQIRIVLDSTVERDGKCER</sequence>
<name>A0A7S1A9J1_NOCSC</name>
<gene>
    <name evidence="2" type="ORF">NSCI0253_LOCUS20608</name>
</gene>
<evidence type="ECO:0000256" key="1">
    <source>
        <dbReference type="SAM" id="Coils"/>
    </source>
</evidence>
<dbReference type="AlphaFoldDB" id="A0A7S1A9J1"/>
<organism evidence="2">
    <name type="scientific">Noctiluca scintillans</name>
    <name type="common">Sea sparkle</name>
    <name type="synonym">Red tide dinoflagellate</name>
    <dbReference type="NCBI Taxonomy" id="2966"/>
    <lineage>
        <taxon>Eukaryota</taxon>
        <taxon>Sar</taxon>
        <taxon>Alveolata</taxon>
        <taxon>Dinophyceae</taxon>
        <taxon>Noctilucales</taxon>
        <taxon>Noctilucaceae</taxon>
        <taxon>Noctiluca</taxon>
    </lineage>
</organism>
<evidence type="ECO:0000313" key="2">
    <source>
        <dbReference type="EMBL" id="CAD8846258.1"/>
    </source>
</evidence>
<protein>
    <submittedName>
        <fullName evidence="2">Uncharacterized protein</fullName>
    </submittedName>
</protein>